<organism evidence="1 2">
    <name type="scientific">Brassica campestris</name>
    <name type="common">Field mustard</name>
    <dbReference type="NCBI Taxonomy" id="3711"/>
    <lineage>
        <taxon>Eukaryota</taxon>
        <taxon>Viridiplantae</taxon>
        <taxon>Streptophyta</taxon>
        <taxon>Embryophyta</taxon>
        <taxon>Tracheophyta</taxon>
        <taxon>Spermatophyta</taxon>
        <taxon>Magnoliopsida</taxon>
        <taxon>eudicotyledons</taxon>
        <taxon>Gunneridae</taxon>
        <taxon>Pentapetalae</taxon>
        <taxon>rosids</taxon>
        <taxon>malvids</taxon>
        <taxon>Brassicales</taxon>
        <taxon>Brassicaceae</taxon>
        <taxon>Brassiceae</taxon>
        <taxon>Brassica</taxon>
    </lineage>
</organism>
<evidence type="ECO:0000313" key="1">
    <source>
        <dbReference type="EMBL" id="RID75834.1"/>
    </source>
</evidence>
<accession>A0A398AGR7</accession>
<dbReference type="Proteomes" id="UP000264353">
    <property type="component" value="Chromosome A2"/>
</dbReference>
<protein>
    <submittedName>
        <fullName evidence="1">Uncharacterized protein</fullName>
    </submittedName>
</protein>
<dbReference type="InterPro" id="IPR036875">
    <property type="entry name" value="Znf_CCHC_sf"/>
</dbReference>
<name>A0A398AGR7_BRACM</name>
<dbReference type="GO" id="GO:0003676">
    <property type="term" value="F:nucleic acid binding"/>
    <property type="evidence" value="ECO:0007669"/>
    <property type="project" value="InterPro"/>
</dbReference>
<dbReference type="Pfam" id="PF14223">
    <property type="entry name" value="Retrotran_gag_2"/>
    <property type="match status" value="1"/>
</dbReference>
<dbReference type="EMBL" id="CM010629">
    <property type="protein sequence ID" value="RID75834.1"/>
    <property type="molecule type" value="Genomic_DNA"/>
</dbReference>
<reference evidence="1 2" key="1">
    <citation type="submission" date="2018-06" db="EMBL/GenBank/DDBJ databases">
        <title>WGS assembly of Brassica rapa FPsc.</title>
        <authorList>
            <person name="Bowman J."/>
            <person name="Kohchi T."/>
            <person name="Yamato K."/>
            <person name="Jenkins J."/>
            <person name="Shu S."/>
            <person name="Ishizaki K."/>
            <person name="Yamaoka S."/>
            <person name="Nishihama R."/>
            <person name="Nakamura Y."/>
            <person name="Berger F."/>
            <person name="Adam C."/>
            <person name="Aki S."/>
            <person name="Althoff F."/>
            <person name="Araki T."/>
            <person name="Arteaga-Vazquez M."/>
            <person name="Balasubrmanian S."/>
            <person name="Bauer D."/>
            <person name="Boehm C."/>
            <person name="Briginshaw L."/>
            <person name="Caballero-Perez J."/>
            <person name="Catarino B."/>
            <person name="Chen F."/>
            <person name="Chiyoda S."/>
            <person name="Chovatia M."/>
            <person name="Davies K."/>
            <person name="Delmans M."/>
            <person name="Demura T."/>
            <person name="Dierschke T."/>
            <person name="Dolan L."/>
            <person name="Dorantes-Acosta A."/>
            <person name="Eklund D."/>
            <person name="Florent S."/>
            <person name="Flores-Sandoval E."/>
            <person name="Fujiyama A."/>
            <person name="Fukuzawa H."/>
            <person name="Galik B."/>
            <person name="Grimanelli D."/>
            <person name="Grimwood J."/>
            <person name="Grossniklaus U."/>
            <person name="Hamada T."/>
            <person name="Haseloff J."/>
            <person name="Hetherington A."/>
            <person name="Higo A."/>
            <person name="Hirakawa Y."/>
            <person name="Hundley H."/>
            <person name="Ikeda Y."/>
            <person name="Inoue K."/>
            <person name="Inoue S."/>
            <person name="Ishida S."/>
            <person name="Jia Q."/>
            <person name="Kakita M."/>
            <person name="Kanazawa T."/>
            <person name="Kawai Y."/>
            <person name="Kawashima T."/>
            <person name="Kennedy M."/>
            <person name="Kinose K."/>
            <person name="Kinoshita T."/>
            <person name="Kohara Y."/>
            <person name="Koide E."/>
            <person name="Komatsu K."/>
            <person name="Kopischke S."/>
            <person name="Kubo M."/>
            <person name="Kyozuka J."/>
            <person name="Lagercrantz U."/>
            <person name="Lin S."/>
            <person name="Lindquist E."/>
            <person name="Lipzen A."/>
            <person name="Lu C."/>
            <person name="Luna E."/>
            <person name="Martienssen R."/>
            <person name="Minamino N."/>
            <person name="Mizutani M."/>
            <person name="Mizutani M."/>
            <person name="Mochizuki N."/>
            <person name="Monte I."/>
            <person name="Mosher R."/>
            <person name="Nagasaki H."/>
            <person name="Nakagami H."/>
            <person name="Naramoto S."/>
            <person name="Nishitani K."/>
            <person name="Ohtani M."/>
            <person name="Okamoto T."/>
            <person name="Okumura M."/>
            <person name="Phillips J."/>
            <person name="Pollak B."/>
            <person name="Reinders A."/>
            <person name="Roevekamp M."/>
            <person name="Sano R."/>
            <person name="Sawa S."/>
            <person name="Schmid M."/>
            <person name="Shirakawa M."/>
            <person name="Solano R."/>
            <person name="Spunde A."/>
            <person name="Suetsugu N."/>
            <person name="Sugano S."/>
            <person name="Sugiyama A."/>
            <person name="Sun R."/>
            <person name="Suzuki Y."/>
            <person name="Takenaka M."/>
            <person name="Takezawa D."/>
            <person name="Tomogane H."/>
            <person name="Tsuzuki M."/>
            <person name="Ueda T."/>
            <person name="Umeda M."/>
            <person name="Ward J."/>
            <person name="Watanabe Y."/>
            <person name="Yazaki K."/>
            <person name="Yokoyama R."/>
            <person name="Yoshitake Y."/>
            <person name="Yotsui I."/>
            <person name="Zachgo S."/>
            <person name="Schmutz J."/>
        </authorList>
    </citation>
    <scope>NUCLEOTIDE SEQUENCE [LARGE SCALE GENOMIC DNA]</scope>
    <source>
        <strain evidence="2">cv. B-3</strain>
    </source>
</reference>
<sequence length="151" mass="17802">MRYHCNGKIRKYILEMSNIVSKLNTLKTELPAELLILFVLNSLPPQFNQLKSNYNTHKEKWSLNELIGYCVQEEERMKQERTESAHMVYTSKRQGKIKKFEPVKDDAAKGPTQKKHAKVEDTCFFFRKGGHIKKECPKYHVWRAKKICSLL</sequence>
<dbReference type="SUPFAM" id="SSF57756">
    <property type="entry name" value="Retrovirus zinc finger-like domains"/>
    <property type="match status" value="1"/>
</dbReference>
<dbReference type="GO" id="GO:0008270">
    <property type="term" value="F:zinc ion binding"/>
    <property type="evidence" value="ECO:0007669"/>
    <property type="project" value="InterPro"/>
</dbReference>
<proteinExistence type="predicted"/>
<gene>
    <name evidence="1" type="ORF">BRARA_B02852</name>
</gene>
<evidence type="ECO:0000313" key="2">
    <source>
        <dbReference type="Proteomes" id="UP000264353"/>
    </source>
</evidence>
<dbReference type="AlphaFoldDB" id="A0A398AGR7"/>